<dbReference type="RefSeq" id="WP_048900535.1">
    <property type="nucleotide sequence ID" value="NZ_AP024853.1"/>
</dbReference>
<evidence type="ECO:0000256" key="1">
    <source>
        <dbReference type="SAM" id="Phobius"/>
    </source>
</evidence>
<evidence type="ECO:0000313" key="2">
    <source>
        <dbReference type="EMBL" id="PSW24629.1"/>
    </source>
</evidence>
<dbReference type="STRING" id="680026.AB733_20945"/>
<dbReference type="Proteomes" id="UP000240481">
    <property type="component" value="Unassembled WGS sequence"/>
</dbReference>
<organism evidence="2 3">
    <name type="scientific">Photobacterium swingsii</name>
    <dbReference type="NCBI Taxonomy" id="680026"/>
    <lineage>
        <taxon>Bacteria</taxon>
        <taxon>Pseudomonadati</taxon>
        <taxon>Pseudomonadota</taxon>
        <taxon>Gammaproteobacteria</taxon>
        <taxon>Vibrionales</taxon>
        <taxon>Vibrionaceae</taxon>
        <taxon>Photobacterium</taxon>
    </lineage>
</organism>
<keyword evidence="1" id="KW-1133">Transmembrane helix</keyword>
<accession>A0A0J8V6M5</accession>
<dbReference type="AlphaFoldDB" id="A0A0J8V6M5"/>
<dbReference type="OrthoDB" id="5823157at2"/>
<protein>
    <submittedName>
        <fullName evidence="2">3-ketoacyl-ACP reductase</fullName>
    </submittedName>
</protein>
<feature type="transmembrane region" description="Helical" evidence="1">
    <location>
        <begin position="12"/>
        <end position="32"/>
    </location>
</feature>
<keyword evidence="1" id="KW-0472">Membrane</keyword>
<reference evidence="2 3" key="1">
    <citation type="submission" date="2018-01" db="EMBL/GenBank/DDBJ databases">
        <title>Whole genome sequencing of Histamine producing bacteria.</title>
        <authorList>
            <person name="Butler K."/>
        </authorList>
    </citation>
    <scope>NUCLEOTIDE SEQUENCE [LARGE SCALE GENOMIC DNA]</scope>
    <source>
        <strain evidence="2 3">DSM 24669</strain>
    </source>
</reference>
<name>A0A0J8V6M5_9GAMM</name>
<evidence type="ECO:0000313" key="3">
    <source>
        <dbReference type="Proteomes" id="UP000240481"/>
    </source>
</evidence>
<gene>
    <name evidence="2" type="ORF">C9I94_11415</name>
</gene>
<proteinExistence type="predicted"/>
<comment type="caution">
    <text evidence="2">The sequence shown here is derived from an EMBL/GenBank/DDBJ whole genome shotgun (WGS) entry which is preliminary data.</text>
</comment>
<keyword evidence="3" id="KW-1185">Reference proteome</keyword>
<dbReference type="EMBL" id="PYLZ01000005">
    <property type="protein sequence ID" value="PSW24629.1"/>
    <property type="molecule type" value="Genomic_DNA"/>
</dbReference>
<keyword evidence="1" id="KW-0812">Transmembrane</keyword>
<sequence length="35" mass="3785">MDKLFAVLNKIAAFLAMIMFVIGGGMALYVAFYGP</sequence>